<evidence type="ECO:0000256" key="9">
    <source>
        <dbReference type="ARBA" id="ARBA00023136"/>
    </source>
</evidence>
<dbReference type="SUPFAM" id="SSF51395">
    <property type="entry name" value="FMN-linked oxidoreductases"/>
    <property type="match status" value="1"/>
</dbReference>
<evidence type="ECO:0000256" key="11">
    <source>
        <dbReference type="HAMAP-Rule" id="MF_00225"/>
    </source>
</evidence>
<evidence type="ECO:0000256" key="4">
    <source>
        <dbReference type="ARBA" id="ARBA00005359"/>
    </source>
</evidence>
<dbReference type="PROSITE" id="PS00912">
    <property type="entry name" value="DHODEHASE_2"/>
    <property type="match status" value="1"/>
</dbReference>
<dbReference type="PROSITE" id="PS00911">
    <property type="entry name" value="DHODEHASE_1"/>
    <property type="match status" value="1"/>
</dbReference>
<feature type="binding site" evidence="11">
    <location>
        <position position="140"/>
    </location>
    <ligand>
        <name>FMN</name>
        <dbReference type="ChEBI" id="CHEBI:58210"/>
    </ligand>
</feature>
<dbReference type="InterPro" id="IPR005719">
    <property type="entry name" value="Dihydroorotate_DH_2"/>
</dbReference>
<dbReference type="NCBIfam" id="NF003645">
    <property type="entry name" value="PRK05286.1-2"/>
    <property type="match status" value="1"/>
</dbReference>
<feature type="active site" description="Nucleophile" evidence="11">
    <location>
        <position position="174"/>
    </location>
</feature>
<feature type="binding site" evidence="11">
    <location>
        <position position="262"/>
    </location>
    <ligand>
        <name>FMN</name>
        <dbReference type="ChEBI" id="CHEBI:58210"/>
    </ligand>
</feature>
<dbReference type="PIRSF" id="PIRSF000164">
    <property type="entry name" value="DHO_oxidase"/>
    <property type="match status" value="1"/>
</dbReference>
<protein>
    <recommendedName>
        <fullName evidence="11">Dihydroorotate dehydrogenase (quinone)</fullName>
        <ecNumber evidence="11">1.3.5.2</ecNumber>
    </recommendedName>
    <alternativeName>
        <fullName evidence="11">DHOdehase</fullName>
        <shortName evidence="11">DHOD</shortName>
        <shortName evidence="11">DHODase</shortName>
    </alternativeName>
    <alternativeName>
        <fullName evidence="11">Dihydroorotate oxidase</fullName>
    </alternativeName>
</protein>
<sequence length="354" mass="37398">MTPFERLGMAFLHRFGPEAAHGLSLMALKAGVAPVPGLRTSPALATTVAGLKLPNPVGLAAGYDKNAEVVDALARAGFGFVEVGAVTPRPQPGNPKPRLFRLYEDGAIINRMGFNNEGMEAAAARLTRRCRTHPVPIGLNLGANKDSDDRAGDYVAVLAACGPHVDFVTVNVSSPNTERLRDLQGPVALRALLTRVLEERESQDRFLPVFLKIAPDLGGEEIEAIAEVARGTRLDGIIATNTTLDREGLKSVNKSEQGGLSGTPLFEKSTRVLARLSALTQGHLPLIGVGGISSAEDAYAKIRAGASAVQVYSALVYNGLSLVDDIVRGLEVLLARDGFAHVSQAVGTARGDWL</sequence>
<accession>A0ABQ1QV57</accession>
<gene>
    <name evidence="11 13" type="primary">pyrD</name>
    <name evidence="13" type="ORF">GCM10011358_31530</name>
</gene>
<dbReference type="InterPro" id="IPR012135">
    <property type="entry name" value="Dihydroorotate_DH_1_2"/>
</dbReference>
<evidence type="ECO:0000256" key="8">
    <source>
        <dbReference type="ARBA" id="ARBA00023002"/>
    </source>
</evidence>
<comment type="similarity">
    <text evidence="4 11">Belongs to the dihydroorotate dehydrogenase family. Type 2 subfamily.</text>
</comment>
<evidence type="ECO:0000256" key="3">
    <source>
        <dbReference type="ARBA" id="ARBA00005161"/>
    </source>
</evidence>
<keyword evidence="5 11" id="KW-0285">Flavoprotein</keyword>
<feature type="domain" description="Dihydroorotate dehydrogenase catalytic" evidence="12">
    <location>
        <begin position="44"/>
        <end position="333"/>
    </location>
</feature>
<evidence type="ECO:0000256" key="6">
    <source>
        <dbReference type="ARBA" id="ARBA00022643"/>
    </source>
</evidence>
<organism evidence="13 14">
    <name type="scientific">Sinisalibacter lacisalsi</name>
    <dbReference type="NCBI Taxonomy" id="1526570"/>
    <lineage>
        <taxon>Bacteria</taxon>
        <taxon>Pseudomonadati</taxon>
        <taxon>Pseudomonadota</taxon>
        <taxon>Alphaproteobacteria</taxon>
        <taxon>Rhodobacterales</taxon>
        <taxon>Roseobacteraceae</taxon>
        <taxon>Sinisalibacter</taxon>
    </lineage>
</organism>
<keyword evidence="11" id="KW-1003">Cell membrane</keyword>
<feature type="binding site" evidence="11">
    <location>
        <position position="212"/>
    </location>
    <ligand>
        <name>FMN</name>
        <dbReference type="ChEBI" id="CHEBI:58210"/>
    </ligand>
</feature>
<dbReference type="Proteomes" id="UP000617355">
    <property type="component" value="Unassembled WGS sequence"/>
</dbReference>
<dbReference type="InterPro" id="IPR013785">
    <property type="entry name" value="Aldolase_TIM"/>
</dbReference>
<feature type="binding site" evidence="11">
    <location>
        <position position="291"/>
    </location>
    <ligand>
        <name>FMN</name>
        <dbReference type="ChEBI" id="CHEBI:58210"/>
    </ligand>
</feature>
<feature type="binding site" evidence="11">
    <location>
        <begin position="110"/>
        <end position="114"/>
    </location>
    <ligand>
        <name>substrate</name>
    </ligand>
</feature>
<dbReference type="RefSeq" id="WP_188529636.1">
    <property type="nucleotide sequence ID" value="NZ_BMGI01000006.1"/>
</dbReference>
<feature type="binding site" evidence="11">
    <location>
        <position position="171"/>
    </location>
    <ligand>
        <name>substrate</name>
    </ligand>
</feature>
<evidence type="ECO:0000313" key="14">
    <source>
        <dbReference type="Proteomes" id="UP000617355"/>
    </source>
</evidence>
<dbReference type="Gene3D" id="3.20.20.70">
    <property type="entry name" value="Aldolase class I"/>
    <property type="match status" value="1"/>
</dbReference>
<evidence type="ECO:0000313" key="13">
    <source>
        <dbReference type="EMBL" id="GGD45477.1"/>
    </source>
</evidence>
<feature type="binding site" evidence="11">
    <location>
        <position position="240"/>
    </location>
    <ligand>
        <name>FMN</name>
        <dbReference type="ChEBI" id="CHEBI:58210"/>
    </ligand>
</feature>
<comment type="catalytic activity">
    <reaction evidence="10 11">
        <text>(S)-dihydroorotate + a quinone = orotate + a quinol</text>
        <dbReference type="Rhea" id="RHEA:30187"/>
        <dbReference type="ChEBI" id="CHEBI:24646"/>
        <dbReference type="ChEBI" id="CHEBI:30839"/>
        <dbReference type="ChEBI" id="CHEBI:30864"/>
        <dbReference type="ChEBI" id="CHEBI:132124"/>
        <dbReference type="EC" id="1.3.5.2"/>
    </reaction>
</comment>
<keyword evidence="9 11" id="KW-0472">Membrane</keyword>
<feature type="binding site" evidence="11">
    <location>
        <position position="85"/>
    </location>
    <ligand>
        <name>FMN</name>
        <dbReference type="ChEBI" id="CHEBI:58210"/>
    </ligand>
</feature>
<dbReference type="EC" id="1.3.5.2" evidence="11"/>
<dbReference type="PANTHER" id="PTHR48109:SF4">
    <property type="entry name" value="DIHYDROOROTATE DEHYDROGENASE (QUINONE), MITOCHONDRIAL"/>
    <property type="match status" value="1"/>
</dbReference>
<feature type="binding site" evidence="11">
    <location>
        <position position="65"/>
    </location>
    <ligand>
        <name>substrate</name>
    </ligand>
</feature>
<evidence type="ECO:0000256" key="5">
    <source>
        <dbReference type="ARBA" id="ARBA00022630"/>
    </source>
</evidence>
<feature type="binding site" evidence="11">
    <location>
        <begin position="312"/>
        <end position="313"/>
    </location>
    <ligand>
        <name>FMN</name>
        <dbReference type="ChEBI" id="CHEBI:58210"/>
    </ligand>
</feature>
<name>A0ABQ1QV57_9RHOB</name>
<keyword evidence="8 11" id="KW-0560">Oxidoreductase</keyword>
<evidence type="ECO:0000256" key="7">
    <source>
        <dbReference type="ARBA" id="ARBA00022975"/>
    </source>
</evidence>
<dbReference type="Pfam" id="PF01180">
    <property type="entry name" value="DHO_dh"/>
    <property type="match status" value="1"/>
</dbReference>
<feature type="binding site" evidence="11">
    <location>
        <begin position="61"/>
        <end position="65"/>
    </location>
    <ligand>
        <name>FMN</name>
        <dbReference type="ChEBI" id="CHEBI:58210"/>
    </ligand>
</feature>
<keyword evidence="14" id="KW-1185">Reference proteome</keyword>
<dbReference type="NCBIfam" id="TIGR01036">
    <property type="entry name" value="pyrD_sub2"/>
    <property type="match status" value="1"/>
</dbReference>
<feature type="binding site" evidence="11">
    <location>
        <position position="176"/>
    </location>
    <ligand>
        <name>substrate</name>
    </ligand>
</feature>
<dbReference type="EMBL" id="BMGI01000006">
    <property type="protein sequence ID" value="GGD45477.1"/>
    <property type="molecule type" value="Genomic_DNA"/>
</dbReference>
<reference evidence="14" key="1">
    <citation type="journal article" date="2019" name="Int. J. Syst. Evol. Microbiol.">
        <title>The Global Catalogue of Microorganisms (GCM) 10K type strain sequencing project: providing services to taxonomists for standard genome sequencing and annotation.</title>
        <authorList>
            <consortium name="The Broad Institute Genomics Platform"/>
            <consortium name="The Broad Institute Genome Sequencing Center for Infectious Disease"/>
            <person name="Wu L."/>
            <person name="Ma J."/>
        </authorList>
    </citation>
    <scope>NUCLEOTIDE SEQUENCE [LARGE SCALE GENOMIC DNA]</scope>
    <source>
        <strain evidence="14">CGMCC 1.12922</strain>
    </source>
</reference>
<comment type="subcellular location">
    <subcellularLocation>
        <location evidence="11">Cell membrane</location>
        <topology evidence="11">Peripheral membrane protein</topology>
    </subcellularLocation>
    <subcellularLocation>
        <location evidence="2">Membrane</location>
    </subcellularLocation>
</comment>
<comment type="function">
    <text evidence="1 11">Catalyzes the conversion of dihydroorotate to orotate with quinone as electron acceptor.</text>
</comment>
<evidence type="ECO:0000256" key="1">
    <source>
        <dbReference type="ARBA" id="ARBA00003125"/>
    </source>
</evidence>
<feature type="binding site" evidence="11">
    <location>
        <position position="171"/>
    </location>
    <ligand>
        <name>FMN</name>
        <dbReference type="ChEBI" id="CHEBI:58210"/>
    </ligand>
</feature>
<dbReference type="InterPro" id="IPR005720">
    <property type="entry name" value="Dihydroorotate_DH_cat"/>
</dbReference>
<keyword evidence="7 11" id="KW-0665">Pyrimidine biosynthesis</keyword>
<dbReference type="InterPro" id="IPR050074">
    <property type="entry name" value="DHO_dehydrogenase"/>
</dbReference>
<comment type="cofactor">
    <cofactor evidence="11">
        <name>FMN</name>
        <dbReference type="ChEBI" id="CHEBI:58210"/>
    </cofactor>
    <text evidence="11">Binds 1 FMN per subunit.</text>
</comment>
<comment type="subunit">
    <text evidence="11">Monomer.</text>
</comment>
<keyword evidence="6 11" id="KW-0288">FMN</keyword>
<dbReference type="HAMAP" id="MF_00225">
    <property type="entry name" value="DHO_dh_type2"/>
    <property type="match status" value="1"/>
</dbReference>
<comment type="pathway">
    <text evidence="3 11">Pyrimidine metabolism; UMP biosynthesis via de novo pathway; orotate from (S)-dihydroorotate (quinone route): step 1/1.</text>
</comment>
<dbReference type="InterPro" id="IPR001295">
    <property type="entry name" value="Dihydroorotate_DH_CS"/>
</dbReference>
<evidence type="ECO:0000256" key="2">
    <source>
        <dbReference type="ARBA" id="ARBA00004370"/>
    </source>
</evidence>
<evidence type="ECO:0000259" key="12">
    <source>
        <dbReference type="Pfam" id="PF01180"/>
    </source>
</evidence>
<dbReference type="NCBIfam" id="NF003652">
    <property type="entry name" value="PRK05286.2-5"/>
    <property type="match status" value="1"/>
</dbReference>
<comment type="caution">
    <text evidence="13">The sequence shown here is derived from an EMBL/GenBank/DDBJ whole genome shotgun (WGS) entry which is preliminary data.</text>
</comment>
<proteinExistence type="inferred from homology"/>
<dbReference type="PANTHER" id="PTHR48109">
    <property type="entry name" value="DIHYDROOROTATE DEHYDROGENASE (QUINONE), MITOCHONDRIAL-RELATED"/>
    <property type="match status" value="1"/>
</dbReference>
<dbReference type="CDD" id="cd04738">
    <property type="entry name" value="DHOD_2_like"/>
    <property type="match status" value="1"/>
</dbReference>
<feature type="binding site" evidence="11">
    <location>
        <begin position="241"/>
        <end position="242"/>
    </location>
    <ligand>
        <name>substrate</name>
    </ligand>
</feature>
<evidence type="ECO:0000256" key="10">
    <source>
        <dbReference type="ARBA" id="ARBA00048639"/>
    </source>
</evidence>